<reference evidence="1 2" key="1">
    <citation type="submission" date="2022-03" db="EMBL/GenBank/DDBJ databases">
        <authorList>
            <person name="Macdonald S."/>
            <person name="Ahmed S."/>
            <person name="Newling K."/>
        </authorList>
    </citation>
    <scope>NUCLEOTIDE SEQUENCE [LARGE SCALE GENOMIC DNA]</scope>
</reference>
<dbReference type="EMBL" id="CAKOAT010242932">
    <property type="protein sequence ID" value="CAH8358178.1"/>
    <property type="molecule type" value="Genomic_DNA"/>
</dbReference>
<sequence>MLNLKGRTSLNKPFVDVKGNSFLDNMNRSKEAEKPSFTDLPLCLLEITFEASAVCRTWCEAGLYVQLVDKPPPVMCLPKRGNLFELYDPLQQKTYTLNLPEIVNSTVCYAQNCFKQNVLLHPIYS</sequence>
<name>A0ABC8KGK4_ERUVS</name>
<dbReference type="Proteomes" id="UP001642260">
    <property type="component" value="Unassembled WGS sequence"/>
</dbReference>
<organism evidence="1 2">
    <name type="scientific">Eruca vesicaria subsp. sativa</name>
    <name type="common">Garden rocket</name>
    <name type="synonym">Eruca sativa</name>
    <dbReference type="NCBI Taxonomy" id="29727"/>
    <lineage>
        <taxon>Eukaryota</taxon>
        <taxon>Viridiplantae</taxon>
        <taxon>Streptophyta</taxon>
        <taxon>Embryophyta</taxon>
        <taxon>Tracheophyta</taxon>
        <taxon>Spermatophyta</taxon>
        <taxon>Magnoliopsida</taxon>
        <taxon>eudicotyledons</taxon>
        <taxon>Gunneridae</taxon>
        <taxon>Pentapetalae</taxon>
        <taxon>rosids</taxon>
        <taxon>malvids</taxon>
        <taxon>Brassicales</taxon>
        <taxon>Brassicaceae</taxon>
        <taxon>Brassiceae</taxon>
        <taxon>Eruca</taxon>
    </lineage>
</organism>
<accession>A0ABC8KGK4</accession>
<dbReference type="AlphaFoldDB" id="A0ABC8KGK4"/>
<gene>
    <name evidence="1" type="ORF">ERUC_LOCUS23934</name>
</gene>
<comment type="caution">
    <text evidence="1">The sequence shown here is derived from an EMBL/GenBank/DDBJ whole genome shotgun (WGS) entry which is preliminary data.</text>
</comment>
<evidence type="ECO:0000313" key="2">
    <source>
        <dbReference type="Proteomes" id="UP001642260"/>
    </source>
</evidence>
<proteinExistence type="predicted"/>
<keyword evidence="2" id="KW-1185">Reference proteome</keyword>
<protein>
    <submittedName>
        <fullName evidence="1">Uncharacterized protein</fullName>
    </submittedName>
</protein>
<evidence type="ECO:0000313" key="1">
    <source>
        <dbReference type="EMBL" id="CAH8358178.1"/>
    </source>
</evidence>